<name>A0A814R191_9BILA</name>
<protein>
    <submittedName>
        <fullName evidence="2">Uncharacterized protein</fullName>
    </submittedName>
</protein>
<sequence>MANILQTLLFIFINFVFVKNNEVNMTCKNFKLIKKTPLIGIGYMVEINIYFNDENGVDFSCLSLDSNRYVLNFIPNNMFISLDNSFEFTTSKFEEKIIISFQFIKINAFEFDSYIFQNLRDTFDIYLIQFYYSKFKVLSSKRNGDCFLNKTENFTFFGSLFSLGFGFSTRYFKNTCPLIFSNSNINSLELYGLSDNFLIRNRLSFLALNQTINSSIQEIVIKAYEIDLDESILDKIVFTDVVSLELKGKIRKINVKQMENLTTLILKVENLKEFIFLNRETLENTFRTSLKFIDIYNFYYQFPDEDFCIFKEIFSLYWVEISIQQSVFKC</sequence>
<evidence type="ECO:0000313" key="2">
    <source>
        <dbReference type="EMBL" id="CAF1126966.1"/>
    </source>
</evidence>
<evidence type="ECO:0000256" key="1">
    <source>
        <dbReference type="SAM" id="SignalP"/>
    </source>
</evidence>
<reference evidence="2" key="1">
    <citation type="submission" date="2021-02" db="EMBL/GenBank/DDBJ databases">
        <authorList>
            <person name="Nowell W R."/>
        </authorList>
    </citation>
    <scope>NUCLEOTIDE SEQUENCE</scope>
    <source>
        <strain evidence="2">Ploen Becks lab</strain>
    </source>
</reference>
<comment type="caution">
    <text evidence="2">The sequence shown here is derived from an EMBL/GenBank/DDBJ whole genome shotgun (WGS) entry which is preliminary data.</text>
</comment>
<feature type="non-terminal residue" evidence="2">
    <location>
        <position position="330"/>
    </location>
</feature>
<feature type="signal peptide" evidence="1">
    <location>
        <begin position="1"/>
        <end position="20"/>
    </location>
</feature>
<dbReference type="Proteomes" id="UP000663879">
    <property type="component" value="Unassembled WGS sequence"/>
</dbReference>
<gene>
    <name evidence="2" type="ORF">OXX778_LOCUS22299</name>
</gene>
<keyword evidence="3" id="KW-1185">Reference proteome</keyword>
<dbReference type="AlphaFoldDB" id="A0A814R191"/>
<keyword evidence="1" id="KW-0732">Signal</keyword>
<evidence type="ECO:0000313" key="3">
    <source>
        <dbReference type="Proteomes" id="UP000663879"/>
    </source>
</evidence>
<feature type="chain" id="PRO_5032432194" evidence="1">
    <location>
        <begin position="21"/>
        <end position="330"/>
    </location>
</feature>
<dbReference type="EMBL" id="CAJNOC010009270">
    <property type="protein sequence ID" value="CAF1126966.1"/>
    <property type="molecule type" value="Genomic_DNA"/>
</dbReference>
<organism evidence="2 3">
    <name type="scientific">Brachionus calyciflorus</name>
    <dbReference type="NCBI Taxonomy" id="104777"/>
    <lineage>
        <taxon>Eukaryota</taxon>
        <taxon>Metazoa</taxon>
        <taxon>Spiralia</taxon>
        <taxon>Gnathifera</taxon>
        <taxon>Rotifera</taxon>
        <taxon>Eurotatoria</taxon>
        <taxon>Monogononta</taxon>
        <taxon>Pseudotrocha</taxon>
        <taxon>Ploima</taxon>
        <taxon>Brachionidae</taxon>
        <taxon>Brachionus</taxon>
    </lineage>
</organism>
<proteinExistence type="predicted"/>
<accession>A0A814R191</accession>